<dbReference type="NCBIfam" id="TIGR02896">
    <property type="entry name" value="spore_III_AF"/>
    <property type="match status" value="1"/>
</dbReference>
<dbReference type="EMBL" id="LJJD01000015">
    <property type="protein sequence ID" value="KQL57708.1"/>
    <property type="molecule type" value="Genomic_DNA"/>
</dbReference>
<evidence type="ECO:0000313" key="2">
    <source>
        <dbReference type="EMBL" id="KQL57708.1"/>
    </source>
</evidence>
<dbReference type="AlphaFoldDB" id="A0A9D5DP71"/>
<comment type="caution">
    <text evidence="2">The sequence shown here is derived from an EMBL/GenBank/DDBJ whole genome shotgun (WGS) entry which is preliminary data.</text>
</comment>
<dbReference type="InterPro" id="IPR014245">
    <property type="entry name" value="Spore_III_AF"/>
</dbReference>
<evidence type="ECO:0008006" key="4">
    <source>
        <dbReference type="Google" id="ProtNLM"/>
    </source>
</evidence>
<feature type="transmembrane region" description="Helical" evidence="1">
    <location>
        <begin position="6"/>
        <end position="25"/>
    </location>
</feature>
<dbReference type="Proteomes" id="UP000051061">
    <property type="component" value="Unassembled WGS sequence"/>
</dbReference>
<keyword evidence="1" id="KW-1133">Transmembrane helix</keyword>
<proteinExistence type="predicted"/>
<gene>
    <name evidence="2" type="ORF">AN965_09590</name>
</gene>
<evidence type="ECO:0000313" key="3">
    <source>
        <dbReference type="Proteomes" id="UP000051061"/>
    </source>
</evidence>
<name>A0A9D5DP71_9BACI</name>
<organism evidence="2 3">
    <name type="scientific">Alkalicoccobacillus plakortidis</name>
    <dbReference type="NCBI Taxonomy" id="444060"/>
    <lineage>
        <taxon>Bacteria</taxon>
        <taxon>Bacillati</taxon>
        <taxon>Bacillota</taxon>
        <taxon>Bacilli</taxon>
        <taxon>Bacillales</taxon>
        <taxon>Bacillaceae</taxon>
        <taxon>Alkalicoccobacillus</taxon>
    </lineage>
</organism>
<keyword evidence="3" id="KW-1185">Reference proteome</keyword>
<evidence type="ECO:0000256" key="1">
    <source>
        <dbReference type="SAM" id="Phobius"/>
    </source>
</evidence>
<sequence length="205" mass="23365">MTYINEWITSIVIIILLAVVLEMVLPNTNLKNYVKITMSLLLLLFLLQPVLNIFYEDPDEWLNEVIQQTTSEGINVEEEINSQKKDIERFFDAYTSEQVAVQLKDQANEDLKKDEDVMVTDLSIIQDNKGEFTQIEVVVVPYQEEERTSTSQTDEVKPVSITIGETEPKEDAGSYKEEDVISMLADIWGVPSSVITLKEEGGWVN</sequence>
<accession>A0A9D5DP71</accession>
<keyword evidence="1" id="KW-0812">Transmembrane</keyword>
<dbReference type="Pfam" id="PF09581">
    <property type="entry name" value="Spore_III_AF"/>
    <property type="match status" value="1"/>
</dbReference>
<keyword evidence="1" id="KW-0472">Membrane</keyword>
<protein>
    <recommendedName>
        <fullName evidence="4">Stage III sporulation protein AF</fullName>
    </recommendedName>
</protein>
<feature type="transmembrane region" description="Helical" evidence="1">
    <location>
        <begin position="37"/>
        <end position="55"/>
    </location>
</feature>
<reference evidence="2 3" key="1">
    <citation type="submission" date="2015-09" db="EMBL/GenBank/DDBJ databases">
        <title>Genome sequencing project for genomic taxonomy and phylogenomics of Bacillus-like bacteria.</title>
        <authorList>
            <person name="Liu B."/>
            <person name="Wang J."/>
            <person name="Zhu Y."/>
            <person name="Liu G."/>
            <person name="Chen Q."/>
            <person name="Chen Z."/>
            <person name="Lan J."/>
            <person name="Che J."/>
            <person name="Ge C."/>
            <person name="Shi H."/>
            <person name="Pan Z."/>
            <person name="Liu X."/>
        </authorList>
    </citation>
    <scope>NUCLEOTIDE SEQUENCE [LARGE SCALE GENOMIC DNA]</scope>
    <source>
        <strain evidence="2 3">DSM 19153</strain>
    </source>
</reference>